<feature type="signal peptide" evidence="1">
    <location>
        <begin position="1"/>
        <end position="22"/>
    </location>
</feature>
<reference evidence="2 3" key="1">
    <citation type="submission" date="2018-09" db="EMBL/GenBank/DDBJ databases">
        <title>The draft genome of Acinetobacter spp. strains.</title>
        <authorList>
            <person name="Qin J."/>
            <person name="Feng Y."/>
            <person name="Zong Z."/>
        </authorList>
    </citation>
    <scope>NUCLEOTIDE SEQUENCE [LARGE SCALE GENOMIC DNA]</scope>
    <source>
        <strain evidence="2 3">WCHAc060115</strain>
    </source>
</reference>
<name>A0A3A8F7D7_9GAMM</name>
<proteinExistence type="predicted"/>
<evidence type="ECO:0000256" key="1">
    <source>
        <dbReference type="SAM" id="SignalP"/>
    </source>
</evidence>
<comment type="caution">
    <text evidence="2">The sequence shown here is derived from an EMBL/GenBank/DDBJ whole genome shotgun (WGS) entry which is preliminary data.</text>
</comment>
<dbReference type="EMBL" id="RAXT01000012">
    <property type="protein sequence ID" value="RKG38284.1"/>
    <property type="molecule type" value="Genomic_DNA"/>
</dbReference>
<evidence type="ECO:0000313" key="2">
    <source>
        <dbReference type="EMBL" id="RKG38284.1"/>
    </source>
</evidence>
<dbReference type="OrthoDB" id="86940at2"/>
<organism evidence="2 3">
    <name type="scientific">Acinetobacter rongchengensis</name>
    <dbReference type="NCBI Taxonomy" id="2419601"/>
    <lineage>
        <taxon>Bacteria</taxon>
        <taxon>Pseudomonadati</taxon>
        <taxon>Pseudomonadota</taxon>
        <taxon>Gammaproteobacteria</taxon>
        <taxon>Moraxellales</taxon>
        <taxon>Moraxellaceae</taxon>
        <taxon>Acinetobacter</taxon>
    </lineage>
</organism>
<dbReference type="AlphaFoldDB" id="A0A3A8F7D7"/>
<gene>
    <name evidence="2" type="ORF">D7V20_08250</name>
</gene>
<protein>
    <submittedName>
        <fullName evidence="2">Uncharacterized protein</fullName>
    </submittedName>
</protein>
<feature type="chain" id="PRO_5017200744" evidence="1">
    <location>
        <begin position="23"/>
        <end position="234"/>
    </location>
</feature>
<keyword evidence="1" id="KW-0732">Signal</keyword>
<keyword evidence="3" id="KW-1185">Reference proteome</keyword>
<sequence length="234" mass="26428">MNIYKHLLFSSILAASSSLVSADFNIKANYQSFIAKNWKVLAKAQGDLNHDHLADLALIIEDTDPKNIVSNDHLGSSKLNLNPRKLLILFKNNNGYQLIATNTSLPSEGDIDSPCLADPLGENDPLEIKNGLVKIALHYWLSCGSWYVTNHTYTFRYQNQAFKLIGYDNDDFHRASGAITEQSINFLTGKVKNTSGGNEFAEGNQPIDIKWSKLKKTYSLRLEQVKFNEYYEFE</sequence>
<dbReference type="RefSeq" id="WP_120383828.1">
    <property type="nucleotide sequence ID" value="NZ_RAXT01000012.1"/>
</dbReference>
<dbReference type="Proteomes" id="UP000280405">
    <property type="component" value="Unassembled WGS sequence"/>
</dbReference>
<evidence type="ECO:0000313" key="3">
    <source>
        <dbReference type="Proteomes" id="UP000280405"/>
    </source>
</evidence>
<accession>A0A3A8F7D7</accession>